<evidence type="ECO:0000313" key="6">
    <source>
        <dbReference type="EMBL" id="XFO66684.1"/>
    </source>
</evidence>
<evidence type="ECO:0000259" key="3">
    <source>
        <dbReference type="Pfam" id="PF13518"/>
    </source>
</evidence>
<evidence type="ECO:0000313" key="4">
    <source>
        <dbReference type="EMBL" id="XFO64894.1"/>
    </source>
</evidence>
<dbReference type="InterPro" id="IPR052057">
    <property type="entry name" value="IS150/IS1296_orfA-like"/>
</dbReference>
<dbReference type="InterPro" id="IPR010921">
    <property type="entry name" value="Trp_repressor/repl_initiator"/>
</dbReference>
<evidence type="ECO:0000313" key="10">
    <source>
        <dbReference type="EMBL" id="XFO68995.1"/>
    </source>
</evidence>
<dbReference type="Gene3D" id="1.10.10.10">
    <property type="entry name" value="Winged helix-like DNA-binding domain superfamily/Winged helix DNA-binding domain"/>
    <property type="match status" value="2"/>
</dbReference>
<evidence type="ECO:0000313" key="7">
    <source>
        <dbReference type="EMBL" id="XFO67068.1"/>
    </source>
</evidence>
<dbReference type="RefSeq" id="WP_094606757.1">
    <property type="nucleotide sequence ID" value="NZ_CP155573.1"/>
</dbReference>
<dbReference type="InterPro" id="IPR036388">
    <property type="entry name" value="WH-like_DNA-bd_sf"/>
</dbReference>
<dbReference type="EMBL" id="CP155573">
    <property type="protein sequence ID" value="XFO65073.1"/>
    <property type="molecule type" value="Genomic_DNA"/>
</dbReference>
<feature type="domain" description="Insertion element IS150 protein InsJ-like helix-turn-helix" evidence="3">
    <location>
        <begin position="11"/>
        <end position="62"/>
    </location>
</feature>
<dbReference type="EMBL" id="CP155573">
    <property type="protein sequence ID" value="XFO67170.1"/>
    <property type="molecule type" value="Genomic_DNA"/>
</dbReference>
<evidence type="ECO:0000313" key="5">
    <source>
        <dbReference type="EMBL" id="XFO65073.1"/>
    </source>
</evidence>
<protein>
    <submittedName>
        <fullName evidence="9">IS3 family transposase ISSth1b</fullName>
    </submittedName>
</protein>
<dbReference type="EMBL" id="CP155573">
    <property type="protein sequence ID" value="XFO69508.1"/>
    <property type="molecule type" value="Genomic_DNA"/>
</dbReference>
<feature type="domain" description="Insertion element IS150 protein InsJ-like helix-turn-helix" evidence="3">
    <location>
        <begin position="130"/>
        <end position="179"/>
    </location>
</feature>
<dbReference type="PANTHER" id="PTHR33795:SF1">
    <property type="entry name" value="INSERTION ELEMENT IS150 PROTEIN INSJ"/>
    <property type="match status" value="1"/>
</dbReference>
<evidence type="ECO:0000313" key="8">
    <source>
        <dbReference type="EMBL" id="XFO67170.1"/>
    </source>
</evidence>
<dbReference type="EMBL" id="CP155573">
    <property type="protein sequence ID" value="XFO64894.1"/>
    <property type="molecule type" value="Genomic_DNA"/>
</dbReference>
<accession>A0ABZ3INR4</accession>
<evidence type="ECO:0000313" key="11">
    <source>
        <dbReference type="EMBL" id="XFO69349.1"/>
    </source>
</evidence>
<dbReference type="PANTHER" id="PTHR33795">
    <property type="entry name" value="INSERTION ELEMENT IS150 PROTEIN INSJ"/>
    <property type="match status" value="1"/>
</dbReference>
<evidence type="ECO:0000256" key="2">
    <source>
        <dbReference type="SAM" id="Coils"/>
    </source>
</evidence>
<organism evidence="9 13">
    <name type="scientific">Sporomusa silvacetica DSM 10669</name>
    <dbReference type="NCBI Taxonomy" id="1123289"/>
    <lineage>
        <taxon>Bacteria</taxon>
        <taxon>Bacillati</taxon>
        <taxon>Bacillota</taxon>
        <taxon>Negativicutes</taxon>
        <taxon>Selenomonadales</taxon>
        <taxon>Sporomusaceae</taxon>
        <taxon>Sporomusa</taxon>
    </lineage>
</organism>
<evidence type="ECO:0000313" key="12">
    <source>
        <dbReference type="EMBL" id="XFO69508.1"/>
    </source>
</evidence>
<evidence type="ECO:0000313" key="13">
    <source>
        <dbReference type="Proteomes" id="UP000216752"/>
    </source>
</evidence>
<dbReference type="EMBL" id="CP155573">
    <property type="protein sequence ID" value="XFO68995.1"/>
    <property type="molecule type" value="Genomic_DNA"/>
</dbReference>
<dbReference type="SUPFAM" id="SSF48295">
    <property type="entry name" value="TrpR-like"/>
    <property type="match status" value="3"/>
</dbReference>
<evidence type="ECO:0000256" key="1">
    <source>
        <dbReference type="ARBA" id="ARBA00038232"/>
    </source>
</evidence>
<dbReference type="EMBL" id="CP155573">
    <property type="protein sequence ID" value="XFO66684.1"/>
    <property type="molecule type" value="Genomic_DNA"/>
</dbReference>
<feature type="domain" description="Insertion element IS150 protein InsJ-like helix-turn-helix" evidence="3">
    <location>
        <begin position="69"/>
        <end position="107"/>
    </location>
</feature>
<comment type="similarity">
    <text evidence="1">Belongs to the IS150/IS1296 orfA family.</text>
</comment>
<keyword evidence="2" id="KW-0175">Coiled coil</keyword>
<keyword evidence="13" id="KW-1185">Reference proteome</keyword>
<dbReference type="EMBL" id="CP155573">
    <property type="protein sequence ID" value="XFO69349.1"/>
    <property type="molecule type" value="Genomic_DNA"/>
</dbReference>
<dbReference type="EMBL" id="CP155573">
    <property type="protein sequence ID" value="XFO67068.1"/>
    <property type="molecule type" value="Genomic_DNA"/>
</dbReference>
<evidence type="ECO:0000313" key="9">
    <source>
        <dbReference type="EMBL" id="XFO67360.1"/>
    </source>
</evidence>
<dbReference type="EMBL" id="CP155573">
    <property type="protein sequence ID" value="XFO67360.1"/>
    <property type="molecule type" value="Genomic_DNA"/>
</dbReference>
<name>A0ABZ3INR4_9FIRM</name>
<feature type="coiled-coil region" evidence="2">
    <location>
        <begin position="191"/>
        <end position="218"/>
    </location>
</feature>
<dbReference type="Pfam" id="PF13518">
    <property type="entry name" value="HTH_28"/>
    <property type="match status" value="3"/>
</dbReference>
<reference evidence="9 13" key="1">
    <citation type="submission" date="2024-05" db="EMBL/GenBank/DDBJ databases">
        <title>Isolation and characterization of Sporomusa carbonis sp. nov., a carboxydotrophic hydrogenogen in the genus of Sporomusa isolated from a charcoal burning pile.</title>
        <authorList>
            <person name="Boeer T."/>
            <person name="Rosenbaum F."/>
            <person name="Eysell L."/>
            <person name="Mueller V."/>
            <person name="Daniel R."/>
            <person name="Poehlein A."/>
        </authorList>
    </citation>
    <scope>NUCLEOTIDE SEQUENCE [LARGE SCALE GENOMIC DNA]</scope>
    <source>
        <strain evidence="9 13">DSM 10669</strain>
    </source>
</reference>
<dbReference type="InterPro" id="IPR055247">
    <property type="entry name" value="InsJ-like_HTH"/>
</dbReference>
<sequence>MPQKGKLPAEEKLRIVEMYLAGKVGCAEAGRMACVDSATIRRWVSRYRSEGPAGLLPKERDRAYDRETKMSAVLDYMTGKGSLREICEQYGIRDSRQLRNWLKVYNRHEDFRILTGGSHMTKSRSTTSAERIQIVKECIANGNDYGGTAIKNHVSYQQVYIWTKKYCEMGEAGLEDRRGHRAGTLPSRTPQEELKDRIARLEREKYDLEMENALLKKVRDLERGRR</sequence>
<gene>
    <name evidence="4" type="ORF">SPSIL_010030</name>
    <name evidence="5" type="ORF">SPSIL_011820</name>
    <name evidence="6" type="ORF">SPSIL_028430</name>
    <name evidence="7" type="ORF">SPSIL_032470</name>
    <name evidence="8" type="ORF">SPSIL_033590</name>
    <name evidence="9" type="ORF">SPSIL_035580</name>
    <name evidence="10" type="ORF">SPSIL_052230</name>
    <name evidence="11" type="ORF">SPSIL_055820</name>
    <name evidence="12" type="ORF">SPSIL_057420</name>
</gene>
<dbReference type="Proteomes" id="UP000216752">
    <property type="component" value="Chromosome"/>
</dbReference>
<proteinExistence type="inferred from homology"/>